<comment type="caution">
    <text evidence="3">The sequence shown here is derived from an EMBL/GenBank/DDBJ whole genome shotgun (WGS) entry which is preliminary data.</text>
</comment>
<keyword evidence="4" id="KW-1185">Reference proteome</keyword>
<dbReference type="FunFam" id="2.30.180.10:FF:000032">
    <property type="entry name" value="Fasciclin domain-containing protein, putative"/>
    <property type="match status" value="1"/>
</dbReference>
<sequence>MQPKSLLPLTFATMAAAASSLSSVLKANNDTLSTLISLLDRLPAVHEMLSSARDITVFAPSNEAFDRMKQADPSFAEKATNVTFVSNLLMYHVVTGKNTANMFSELPKFPPTKLETPTANITGNQKVELVRKRGKAVVYSGFKQMSAISKPDIAFSGGVLHVIDSVLTLPGTPFETAMDTGLTSMAGALMRAGLADGINTLQAATVFAPTNDAFQAIGATVASMEPQDLGKILQYHILTNQVRFSSGVTMKMGYKSLMGVKVTLRKQDGKIFANSARVTTPDVITSAGVMHVIDNVLNPESPKLTPGSAHNTSKVAFTGAVAAANAPFTDGVRPNASFILDSAATRRASISLTSGWLSALGCLVAIYL</sequence>
<feature type="chain" id="PRO_5012773681" evidence="1">
    <location>
        <begin position="18"/>
        <end position="368"/>
    </location>
</feature>
<feature type="signal peptide" evidence="1">
    <location>
        <begin position="1"/>
        <end position="17"/>
    </location>
</feature>
<evidence type="ECO:0000259" key="2">
    <source>
        <dbReference type="PROSITE" id="PS50213"/>
    </source>
</evidence>
<dbReference type="SUPFAM" id="SSF82153">
    <property type="entry name" value="FAS1 domain"/>
    <property type="match status" value="2"/>
</dbReference>
<dbReference type="GO" id="GO:0000329">
    <property type="term" value="C:fungal-type vacuole membrane"/>
    <property type="evidence" value="ECO:0007669"/>
    <property type="project" value="TreeGrafter"/>
</dbReference>
<feature type="domain" description="FAS1" evidence="2">
    <location>
        <begin position="19"/>
        <end position="167"/>
    </location>
</feature>
<dbReference type="AlphaFoldDB" id="A0A1Q8S4S2"/>
<dbReference type="OrthoDB" id="286301at2759"/>
<dbReference type="PANTHER" id="PTHR10900:SF77">
    <property type="entry name" value="FI19380P1"/>
    <property type="match status" value="1"/>
</dbReference>
<keyword evidence="1" id="KW-0732">Signal</keyword>
<protein>
    <submittedName>
        <fullName evidence="3">Fasciclin-like arabinogalactan protein-like protein 1</fullName>
    </submittedName>
</protein>
<evidence type="ECO:0000313" key="4">
    <source>
        <dbReference type="Proteomes" id="UP000186583"/>
    </source>
</evidence>
<dbReference type="PANTHER" id="PTHR10900">
    <property type="entry name" value="PERIOSTIN-RELATED"/>
    <property type="match status" value="1"/>
</dbReference>
<dbReference type="EMBL" id="MPGH01000017">
    <property type="protein sequence ID" value="OLN96376.1"/>
    <property type="molecule type" value="Genomic_DNA"/>
</dbReference>
<reference evidence="3 4" key="1">
    <citation type="submission" date="2016-11" db="EMBL/GenBank/DDBJ databases">
        <title>Draft Genome Assembly of Colletotrichum chlorophyti a pathogen of herbaceous plants.</title>
        <authorList>
            <person name="Gan P."/>
            <person name="Narusaka M."/>
            <person name="Tsushima A."/>
            <person name="Narusaka Y."/>
            <person name="Takano Y."/>
            <person name="Shirasu K."/>
        </authorList>
    </citation>
    <scope>NUCLEOTIDE SEQUENCE [LARGE SCALE GENOMIC DNA]</scope>
    <source>
        <strain evidence="3 4">NTL11</strain>
    </source>
</reference>
<evidence type="ECO:0000313" key="3">
    <source>
        <dbReference type="EMBL" id="OLN96376.1"/>
    </source>
</evidence>
<dbReference type="Proteomes" id="UP000186583">
    <property type="component" value="Unassembled WGS sequence"/>
</dbReference>
<accession>A0A1Q8S4S2</accession>
<dbReference type="Gene3D" id="2.30.180.10">
    <property type="entry name" value="FAS1 domain"/>
    <property type="match status" value="2"/>
</dbReference>
<proteinExistence type="predicted"/>
<feature type="domain" description="FAS1" evidence="2">
    <location>
        <begin position="169"/>
        <end position="297"/>
    </location>
</feature>
<dbReference type="InterPro" id="IPR050904">
    <property type="entry name" value="Adhesion/Biosynth-related"/>
</dbReference>
<dbReference type="InterPro" id="IPR036378">
    <property type="entry name" value="FAS1_dom_sf"/>
</dbReference>
<dbReference type="STRING" id="708187.A0A1Q8S4S2"/>
<organism evidence="3 4">
    <name type="scientific">Colletotrichum chlorophyti</name>
    <dbReference type="NCBI Taxonomy" id="708187"/>
    <lineage>
        <taxon>Eukaryota</taxon>
        <taxon>Fungi</taxon>
        <taxon>Dikarya</taxon>
        <taxon>Ascomycota</taxon>
        <taxon>Pezizomycotina</taxon>
        <taxon>Sordariomycetes</taxon>
        <taxon>Hypocreomycetidae</taxon>
        <taxon>Glomerellales</taxon>
        <taxon>Glomerellaceae</taxon>
        <taxon>Colletotrichum</taxon>
    </lineage>
</organism>
<evidence type="ECO:0000256" key="1">
    <source>
        <dbReference type="SAM" id="SignalP"/>
    </source>
</evidence>
<gene>
    <name evidence="3" type="ORF">CCHL11_00729</name>
</gene>
<dbReference type="Pfam" id="PF02469">
    <property type="entry name" value="Fasciclin"/>
    <property type="match status" value="2"/>
</dbReference>
<name>A0A1Q8S4S2_9PEZI</name>
<dbReference type="InterPro" id="IPR000782">
    <property type="entry name" value="FAS1_domain"/>
</dbReference>
<dbReference type="GO" id="GO:0016236">
    <property type="term" value="P:macroautophagy"/>
    <property type="evidence" value="ECO:0007669"/>
    <property type="project" value="TreeGrafter"/>
</dbReference>
<dbReference type="PROSITE" id="PS50213">
    <property type="entry name" value="FAS1"/>
    <property type="match status" value="2"/>
</dbReference>
<dbReference type="SMART" id="SM00554">
    <property type="entry name" value="FAS1"/>
    <property type="match status" value="2"/>
</dbReference>